<evidence type="ECO:0000313" key="2">
    <source>
        <dbReference type="EMBL" id="MXU90501.1"/>
    </source>
</evidence>
<protein>
    <submittedName>
        <fullName evidence="2">Uncharacterized protein</fullName>
    </submittedName>
</protein>
<organism evidence="2">
    <name type="scientific">Ixodes ricinus</name>
    <name type="common">Common tick</name>
    <name type="synonym">Acarus ricinus</name>
    <dbReference type="NCBI Taxonomy" id="34613"/>
    <lineage>
        <taxon>Eukaryota</taxon>
        <taxon>Metazoa</taxon>
        <taxon>Ecdysozoa</taxon>
        <taxon>Arthropoda</taxon>
        <taxon>Chelicerata</taxon>
        <taxon>Arachnida</taxon>
        <taxon>Acari</taxon>
        <taxon>Parasitiformes</taxon>
        <taxon>Ixodida</taxon>
        <taxon>Ixodoidea</taxon>
        <taxon>Ixodidae</taxon>
        <taxon>Ixodinae</taxon>
        <taxon>Ixodes</taxon>
    </lineage>
</organism>
<feature type="compositionally biased region" description="Polar residues" evidence="1">
    <location>
        <begin position="91"/>
        <end position="115"/>
    </location>
</feature>
<proteinExistence type="predicted"/>
<feature type="compositionally biased region" description="Polar residues" evidence="1">
    <location>
        <begin position="58"/>
        <end position="71"/>
    </location>
</feature>
<accession>A0A6B0ULQ5</accession>
<feature type="region of interest" description="Disordered" evidence="1">
    <location>
        <begin position="46"/>
        <end position="115"/>
    </location>
</feature>
<sequence>MFKRSVLCARCWSTLHSVWTNHEPWVVLRHDQKPGAVEKQIRRSEWGGIRKTHPGASAVSTTTGKPSSRPSPRQACMKKSLGFPTRLGHTSPRNGSNTLSTGNLPSVPKMSSSSP</sequence>
<reference evidence="2" key="1">
    <citation type="submission" date="2019-12" db="EMBL/GenBank/DDBJ databases">
        <title>An insight into the sialome of adult female Ixodes ricinus ticks feeding for 6 days.</title>
        <authorList>
            <person name="Perner J."/>
            <person name="Ribeiro J.M.C."/>
        </authorList>
    </citation>
    <scope>NUCLEOTIDE SEQUENCE</scope>
    <source>
        <strain evidence="2">Semi-engorged</strain>
        <tissue evidence="2">Salivary glands</tissue>
    </source>
</reference>
<dbReference type="EMBL" id="GIFC01008418">
    <property type="protein sequence ID" value="MXU90501.1"/>
    <property type="molecule type" value="Transcribed_RNA"/>
</dbReference>
<evidence type="ECO:0000256" key="1">
    <source>
        <dbReference type="SAM" id="MobiDB-lite"/>
    </source>
</evidence>
<name>A0A6B0ULQ5_IXORI</name>
<dbReference type="AlphaFoldDB" id="A0A6B0ULQ5"/>